<dbReference type="Gene3D" id="3.40.50.200">
    <property type="entry name" value="Peptidase S8/S53 domain"/>
    <property type="match status" value="1"/>
</dbReference>
<dbReference type="GO" id="GO:0006508">
    <property type="term" value="P:proteolysis"/>
    <property type="evidence" value="ECO:0007669"/>
    <property type="project" value="UniProtKB-KW"/>
</dbReference>
<evidence type="ECO:0000256" key="3">
    <source>
        <dbReference type="ARBA" id="ARBA00022825"/>
    </source>
</evidence>
<evidence type="ECO:0000259" key="5">
    <source>
        <dbReference type="Pfam" id="PF00082"/>
    </source>
</evidence>
<dbReference type="Proteomes" id="UP001144256">
    <property type="component" value="Unassembled WGS sequence"/>
</dbReference>
<dbReference type="InterPro" id="IPR000209">
    <property type="entry name" value="Peptidase_S8/S53_dom"/>
</dbReference>
<evidence type="ECO:0000256" key="1">
    <source>
        <dbReference type="ARBA" id="ARBA00022670"/>
    </source>
</evidence>
<comment type="caution">
    <text evidence="6">The sequence shown here is derived from an EMBL/GenBank/DDBJ whole genome shotgun (WGS) entry which is preliminary data.</text>
</comment>
<name>A0A9W5Y755_9FIRM</name>
<keyword evidence="3" id="KW-0720">Serine protease</keyword>
<evidence type="ECO:0000256" key="2">
    <source>
        <dbReference type="ARBA" id="ARBA00022801"/>
    </source>
</evidence>
<evidence type="ECO:0000313" key="7">
    <source>
        <dbReference type="Proteomes" id="UP001144256"/>
    </source>
</evidence>
<keyword evidence="1" id="KW-0645">Protease</keyword>
<gene>
    <name evidence="6" type="ORF">SH1V18_02400</name>
</gene>
<feature type="domain" description="Peptidase S8/S53" evidence="5">
    <location>
        <begin position="127"/>
        <end position="262"/>
    </location>
</feature>
<dbReference type="RefSeq" id="WP_281811396.1">
    <property type="nucleotide sequence ID" value="NZ_BRLB01000001.1"/>
</dbReference>
<keyword evidence="7" id="KW-1185">Reference proteome</keyword>
<sequence>MKKYISILLVLCMSFCFGCTPVQESSEHGQDEKVIICPNLPEPLIYDRENIDSIEEVRDEISGRYEFRGYDLSKLAVSYNNILFSVFDTNTKWPEDFQTNVDIDKIIEYGKNPGLDIKKLHEKGLTGKDINVAVIDTRLLLDHCEYEDRLVYYEEMYKMSGPAHYHGTPITSILAGKNVGILPEANIYYFAYTDGIIDYEEAYLHLSNAIRKIIEINTNLPDEQKIKVVSISSGWDNETENGKKVTEAIELAKKEGLFVISAKLLDTHNYYYDGALREPLSNPDSFDSYKLKDYIFPFYQDKKGILLIPMDARYVASATGNEDYVMYTRGAWSMVVPYISGLYALACQVNENITPDEFWTQAILTGDLMDGGKANNQVLVNPTKLFEAIKKLN</sequence>
<dbReference type="GO" id="GO:0004252">
    <property type="term" value="F:serine-type endopeptidase activity"/>
    <property type="evidence" value="ECO:0007669"/>
    <property type="project" value="InterPro"/>
</dbReference>
<dbReference type="InterPro" id="IPR036852">
    <property type="entry name" value="Peptidase_S8/S53_dom_sf"/>
</dbReference>
<dbReference type="InterPro" id="IPR015500">
    <property type="entry name" value="Peptidase_S8_subtilisin-rel"/>
</dbReference>
<proteinExistence type="predicted"/>
<feature type="signal peptide" evidence="4">
    <location>
        <begin position="1"/>
        <end position="18"/>
    </location>
</feature>
<dbReference type="Pfam" id="PF00082">
    <property type="entry name" value="Peptidase_S8"/>
    <property type="match status" value="1"/>
</dbReference>
<protein>
    <recommendedName>
        <fullName evidence="5">Peptidase S8/S53 domain-containing protein</fullName>
    </recommendedName>
</protein>
<dbReference type="PRINTS" id="PR00723">
    <property type="entry name" value="SUBTILISIN"/>
</dbReference>
<evidence type="ECO:0000313" key="6">
    <source>
        <dbReference type="EMBL" id="GKX27760.1"/>
    </source>
</evidence>
<dbReference type="SUPFAM" id="SSF52743">
    <property type="entry name" value="Subtilisin-like"/>
    <property type="match status" value="1"/>
</dbReference>
<keyword evidence="2" id="KW-0378">Hydrolase</keyword>
<reference evidence="6" key="1">
    <citation type="submission" date="2022-06" db="EMBL/GenBank/DDBJ databases">
        <title>Vallitalea longa sp. nov., an anaerobic bacterium isolated from marine sediment.</title>
        <authorList>
            <person name="Hirano S."/>
            <person name="Terahara T."/>
            <person name="Mori K."/>
            <person name="Hamada M."/>
            <person name="Matsumoto R."/>
            <person name="Kobayashi T."/>
        </authorList>
    </citation>
    <scope>NUCLEOTIDE SEQUENCE</scope>
    <source>
        <strain evidence="6">SH18-1</strain>
    </source>
</reference>
<evidence type="ECO:0000256" key="4">
    <source>
        <dbReference type="SAM" id="SignalP"/>
    </source>
</evidence>
<dbReference type="AlphaFoldDB" id="A0A9W5Y755"/>
<dbReference type="CDD" id="cd00306">
    <property type="entry name" value="Peptidases_S8_S53"/>
    <property type="match status" value="1"/>
</dbReference>
<dbReference type="EMBL" id="BRLB01000001">
    <property type="protein sequence ID" value="GKX27760.1"/>
    <property type="molecule type" value="Genomic_DNA"/>
</dbReference>
<feature type="chain" id="PRO_5040974683" description="Peptidase S8/S53 domain-containing protein" evidence="4">
    <location>
        <begin position="19"/>
        <end position="393"/>
    </location>
</feature>
<keyword evidence="4" id="KW-0732">Signal</keyword>
<accession>A0A9W5Y755</accession>
<organism evidence="6 7">
    <name type="scientific">Vallitalea longa</name>
    <dbReference type="NCBI Taxonomy" id="2936439"/>
    <lineage>
        <taxon>Bacteria</taxon>
        <taxon>Bacillati</taxon>
        <taxon>Bacillota</taxon>
        <taxon>Clostridia</taxon>
        <taxon>Lachnospirales</taxon>
        <taxon>Vallitaleaceae</taxon>
        <taxon>Vallitalea</taxon>
    </lineage>
</organism>